<organism evidence="1 2">
    <name type="scientific">Panicum virgatum</name>
    <name type="common">Blackwell switchgrass</name>
    <dbReference type="NCBI Taxonomy" id="38727"/>
    <lineage>
        <taxon>Eukaryota</taxon>
        <taxon>Viridiplantae</taxon>
        <taxon>Streptophyta</taxon>
        <taxon>Embryophyta</taxon>
        <taxon>Tracheophyta</taxon>
        <taxon>Spermatophyta</taxon>
        <taxon>Magnoliopsida</taxon>
        <taxon>Liliopsida</taxon>
        <taxon>Poales</taxon>
        <taxon>Poaceae</taxon>
        <taxon>PACMAD clade</taxon>
        <taxon>Panicoideae</taxon>
        <taxon>Panicodae</taxon>
        <taxon>Paniceae</taxon>
        <taxon>Panicinae</taxon>
        <taxon>Panicum</taxon>
        <taxon>Panicum sect. Hiantes</taxon>
    </lineage>
</organism>
<sequence length="69" mass="8223">MDWAMRFQPMVMSIAMVYYCWRCLQEKDQQTVNLVTISTFINMLKCQCQIKWLTLLTNACYKGQMTSKI</sequence>
<dbReference type="AlphaFoldDB" id="A0A8T0WQB0"/>
<evidence type="ECO:0000313" key="1">
    <source>
        <dbReference type="EMBL" id="KAG2649495.1"/>
    </source>
</evidence>
<evidence type="ECO:0000313" key="2">
    <source>
        <dbReference type="Proteomes" id="UP000823388"/>
    </source>
</evidence>
<name>A0A8T0WQB0_PANVG</name>
<dbReference type="Proteomes" id="UP000823388">
    <property type="component" value="Chromosome 1N"/>
</dbReference>
<reference evidence="1" key="1">
    <citation type="submission" date="2020-05" db="EMBL/GenBank/DDBJ databases">
        <title>WGS assembly of Panicum virgatum.</title>
        <authorList>
            <person name="Lovell J.T."/>
            <person name="Jenkins J."/>
            <person name="Shu S."/>
            <person name="Juenger T.E."/>
            <person name="Schmutz J."/>
        </authorList>
    </citation>
    <scope>NUCLEOTIDE SEQUENCE</scope>
    <source>
        <strain evidence="1">AP13</strain>
    </source>
</reference>
<gene>
    <name evidence="1" type="ORF">PVAP13_1NG102419</name>
</gene>
<protein>
    <submittedName>
        <fullName evidence="1">Uncharacterized protein</fullName>
    </submittedName>
</protein>
<proteinExistence type="predicted"/>
<keyword evidence="2" id="KW-1185">Reference proteome</keyword>
<accession>A0A8T0WQB0</accession>
<dbReference type="EMBL" id="CM029038">
    <property type="protein sequence ID" value="KAG2649495.1"/>
    <property type="molecule type" value="Genomic_DNA"/>
</dbReference>
<comment type="caution">
    <text evidence="1">The sequence shown here is derived from an EMBL/GenBank/DDBJ whole genome shotgun (WGS) entry which is preliminary data.</text>
</comment>